<dbReference type="SUPFAM" id="SSF50475">
    <property type="entry name" value="FMN-binding split barrel"/>
    <property type="match status" value="1"/>
</dbReference>
<dbReference type="Proteomes" id="UP001205740">
    <property type="component" value="Unassembled WGS sequence"/>
</dbReference>
<organism evidence="4 5">
    <name type="scientific">Williamsia serinedens</name>
    <dbReference type="NCBI Taxonomy" id="391736"/>
    <lineage>
        <taxon>Bacteria</taxon>
        <taxon>Bacillati</taxon>
        <taxon>Actinomycetota</taxon>
        <taxon>Actinomycetes</taxon>
        <taxon>Mycobacteriales</taxon>
        <taxon>Nocardiaceae</taxon>
        <taxon>Williamsia</taxon>
    </lineage>
</organism>
<dbReference type="InterPro" id="IPR012349">
    <property type="entry name" value="Split_barrel_FMN-bd"/>
</dbReference>
<dbReference type="SMART" id="SM00903">
    <property type="entry name" value="Flavin_Reduct"/>
    <property type="match status" value="1"/>
</dbReference>
<protein>
    <submittedName>
        <fullName evidence="4">NADH-FMN oxidoreductase RutF, flavin reductase (DIM6/NTAB) family</fullName>
    </submittedName>
</protein>
<dbReference type="PANTHER" id="PTHR30466:SF11">
    <property type="entry name" value="FLAVIN-DEPENDENT MONOOXYGENASE, REDUCTASE SUBUNIT HSAB"/>
    <property type="match status" value="1"/>
</dbReference>
<gene>
    <name evidence="4" type="ORF">LX12_002109</name>
</gene>
<sequence>MTFHAVETLQPATDGKALRRAYSCFPSGVVGVCAKIDGAPVGMAASSFATVSLEPALVSLCVQHTSSTWPRLRSAPSLGLSVFAADQEALCTRLAGPAAHRFDGFDPLVADTGSVFVPGAAAVLDCTVYNEVPAGDHVLVLLRIDTLDADPSVEPLVFHASTFRALEARSETSTLGG</sequence>
<dbReference type="Gene3D" id="2.30.110.10">
    <property type="entry name" value="Electron Transport, Fmn-binding Protein, Chain A"/>
    <property type="match status" value="1"/>
</dbReference>
<proteinExistence type="inferred from homology"/>
<comment type="caution">
    <text evidence="4">The sequence shown here is derived from an EMBL/GenBank/DDBJ whole genome shotgun (WGS) entry which is preliminary data.</text>
</comment>
<evidence type="ECO:0000259" key="3">
    <source>
        <dbReference type="SMART" id="SM00903"/>
    </source>
</evidence>
<accession>A0ABT1H104</accession>
<dbReference type="RefSeq" id="WP_253654476.1">
    <property type="nucleotide sequence ID" value="NZ_BAAAOE010000003.1"/>
</dbReference>
<dbReference type="Pfam" id="PF01613">
    <property type="entry name" value="Flavin_Reduct"/>
    <property type="match status" value="1"/>
</dbReference>
<feature type="domain" description="Flavin reductase like" evidence="3">
    <location>
        <begin position="22"/>
        <end position="165"/>
    </location>
</feature>
<comment type="similarity">
    <text evidence="1">Belongs to the non-flavoprotein flavin reductase family.</text>
</comment>
<dbReference type="InterPro" id="IPR002563">
    <property type="entry name" value="Flavin_Rdtase-like_dom"/>
</dbReference>
<keyword evidence="2" id="KW-0560">Oxidoreductase</keyword>
<evidence type="ECO:0000313" key="4">
    <source>
        <dbReference type="EMBL" id="MCP2160922.1"/>
    </source>
</evidence>
<name>A0ABT1H104_9NOCA</name>
<reference evidence="4 5" key="1">
    <citation type="submission" date="2022-06" db="EMBL/GenBank/DDBJ databases">
        <title>Genomic Encyclopedia of Archaeal and Bacterial Type Strains, Phase II (KMG-II): from individual species to whole genera.</title>
        <authorList>
            <person name="Goeker M."/>
        </authorList>
    </citation>
    <scope>NUCLEOTIDE SEQUENCE [LARGE SCALE GENOMIC DNA]</scope>
    <source>
        <strain evidence="4 5">DSM 45037</strain>
    </source>
</reference>
<dbReference type="InterPro" id="IPR050268">
    <property type="entry name" value="NADH-dep_flavin_reductase"/>
</dbReference>
<dbReference type="EMBL" id="JAMTCG010000003">
    <property type="protein sequence ID" value="MCP2160922.1"/>
    <property type="molecule type" value="Genomic_DNA"/>
</dbReference>
<evidence type="ECO:0000256" key="2">
    <source>
        <dbReference type="ARBA" id="ARBA00023002"/>
    </source>
</evidence>
<keyword evidence="5" id="KW-1185">Reference proteome</keyword>
<evidence type="ECO:0000313" key="5">
    <source>
        <dbReference type="Proteomes" id="UP001205740"/>
    </source>
</evidence>
<evidence type="ECO:0000256" key="1">
    <source>
        <dbReference type="ARBA" id="ARBA00008898"/>
    </source>
</evidence>
<dbReference type="PANTHER" id="PTHR30466">
    <property type="entry name" value="FLAVIN REDUCTASE"/>
    <property type="match status" value="1"/>
</dbReference>